<name>A0A1H2BFA5_9ACTN</name>
<protein>
    <recommendedName>
        <fullName evidence="3">Immunity protein 21</fullName>
    </recommendedName>
</protein>
<dbReference type="AlphaFoldDB" id="A0A1H2BFA5"/>
<evidence type="ECO:0000313" key="2">
    <source>
        <dbReference type="Proteomes" id="UP000198688"/>
    </source>
</evidence>
<reference evidence="1 2" key="1">
    <citation type="submission" date="2016-10" db="EMBL/GenBank/DDBJ databases">
        <authorList>
            <person name="de Groot N.N."/>
        </authorList>
    </citation>
    <scope>NUCLEOTIDE SEQUENCE [LARGE SCALE GENOMIC DNA]</scope>
    <source>
        <strain evidence="1 2">DSM 43941</strain>
    </source>
</reference>
<keyword evidence="2" id="KW-1185">Reference proteome</keyword>
<sequence length="197" mass="20591">MESEWTHIGRLWSNGEPYLAVDFGIRDRWLGASDDEYFDRIVDLGPAEVSIAVGGGVAAVVGGDNVVRDDSWMEVFESGGGVIAVVQASGDDYSQVVAAALRFAGAPAESSALIDVPSGRLALFSSACDGAGEYAMELLAPRAGHTPAEHGAPAQDADTGLSIPARSAGYRVEAWSYTSLGDSGCFARWLLIPRPVG</sequence>
<organism evidence="1 2">
    <name type="scientific">Actinoplanes derwentensis</name>
    <dbReference type="NCBI Taxonomy" id="113562"/>
    <lineage>
        <taxon>Bacteria</taxon>
        <taxon>Bacillati</taxon>
        <taxon>Actinomycetota</taxon>
        <taxon>Actinomycetes</taxon>
        <taxon>Micromonosporales</taxon>
        <taxon>Micromonosporaceae</taxon>
        <taxon>Actinoplanes</taxon>
    </lineage>
</organism>
<evidence type="ECO:0000313" key="1">
    <source>
        <dbReference type="EMBL" id="SDT56702.1"/>
    </source>
</evidence>
<evidence type="ECO:0008006" key="3">
    <source>
        <dbReference type="Google" id="ProtNLM"/>
    </source>
</evidence>
<proteinExistence type="predicted"/>
<dbReference type="OrthoDB" id="3388435at2"/>
<dbReference type="EMBL" id="LT629758">
    <property type="protein sequence ID" value="SDT56702.1"/>
    <property type="molecule type" value="Genomic_DNA"/>
</dbReference>
<accession>A0A1H2BFA5</accession>
<gene>
    <name evidence="1" type="ORF">SAMN04489716_4557</name>
</gene>
<dbReference type="RefSeq" id="WP_092546478.1">
    <property type="nucleotide sequence ID" value="NZ_BOMJ01000078.1"/>
</dbReference>
<dbReference type="Proteomes" id="UP000198688">
    <property type="component" value="Chromosome I"/>
</dbReference>